<dbReference type="Gene3D" id="2.70.98.70">
    <property type="match status" value="1"/>
</dbReference>
<dbReference type="AlphaFoldDB" id="A0A1U9JYL2"/>
<gene>
    <name evidence="7" type="ORF">PAEH1_03600</name>
</gene>
<protein>
    <submittedName>
        <fullName evidence="7">Uncharacterized protein</fullName>
    </submittedName>
</protein>
<dbReference type="OrthoDB" id="9763014at2"/>
<name>A0A1U9JYL2_9BURK</name>
<dbReference type="PANTHER" id="PTHR39210">
    <property type="entry name" value="HEPARIN-SULFATE LYASE"/>
    <property type="match status" value="1"/>
</dbReference>
<dbReference type="Gene3D" id="1.50.10.100">
    <property type="entry name" value="Chondroitin AC/alginate lyase"/>
    <property type="match status" value="1"/>
</dbReference>
<keyword evidence="3" id="KW-0574">Periplasm</keyword>
<reference evidence="7 8" key="1">
    <citation type="submission" date="2017-01" db="EMBL/GenBank/DDBJ databases">
        <title>Complete Genome Sequence of Paenalcaligenes hominis, Isolated from a paraplegic Patient with neurogenic bladder.</title>
        <authorList>
            <person name="Mukhopadhyay R."/>
            <person name="Joaquin J."/>
            <person name="Hogue R."/>
            <person name="Kilaru A."/>
            <person name="Jospin G."/>
            <person name="Mars K."/>
            <person name="Eisen J.A."/>
            <person name="Chaturvedi V."/>
        </authorList>
    </citation>
    <scope>NUCLEOTIDE SEQUENCE [LARGE SCALE GENOMIC DNA]</scope>
    <source>
        <strain evidence="7 8">15S00501</strain>
    </source>
</reference>
<accession>A0A1U9JYL2</accession>
<evidence type="ECO:0000313" key="8">
    <source>
        <dbReference type="Proteomes" id="UP000189369"/>
    </source>
</evidence>
<feature type="domain" description="Heparinase II/III-like C-terminal" evidence="5">
    <location>
        <begin position="292"/>
        <end position="519"/>
    </location>
</feature>
<dbReference type="KEGG" id="phn:PAEH1_03600"/>
<evidence type="ECO:0000256" key="2">
    <source>
        <dbReference type="ARBA" id="ARBA00022729"/>
    </source>
</evidence>
<dbReference type="InterPro" id="IPR012480">
    <property type="entry name" value="Hepar_II_III_C"/>
</dbReference>
<sequence length="724" mass="82252">MIVKQQLELAPFKAVPFSGWGDWEQDPFNNRSWQWRLNWLSFLSYLMAYHRASGDEAVLDFSRGAIQSWLDAYLETDTSYPFEFIWHDHATALRAEQLVLFVYYCREHAPEWASKHAEFLTYVEQALMVHGQWLAKDSFYSEHTNHGLEQARVLLLLGTVFEGDQAQEWQQIAIQRISSELTFSFTDEGVHVENSPAYHIFVFKVFLGIIKDYPEEVLGDMAEQFSQFSAKALSFITHILRPDGKLPPIGDTEQLPTSDAYRDMFNHRLEYQYFLYALTQGKQGVRPSALNRVYPKSGYAIFRDEWPAKEHYQKAFHLIAKVGCSSRYHHQQDEGHISLYAGGEDWLIDSGLYNYINRDPVRKYMRTRPGHNVPIISHASYAEEFEHRLTAWQVTDYSEDIPVSHLTMKLSVLLPVVHERKVIFDAEAKVVEIMDTVSADDDQKRNITLQWHFPKDKTLTIEGSQVIVTSLTGNRLTLELEGEIPDSLSVAKGRKEDRVFSCISYKANQVEPSQVLRVMFKERSGLNITTRFRFEMVDDSVVPVATEMSAIPEHSLKTLLKASQQADPVTQSVMIGSASTYLALAGSHREQGLGHVSLLVHDSAACEQAQSQLREHYLTTWLNCRPLALSSVPPVIADKAALKGLEGIGRLVITHTGFTEKRLSTVLLTMLPSLLKRMTKTGEVWISADLPEALQALCATWVKQHGLVVSIVTGLDAAMEISHD</sequence>
<dbReference type="PANTHER" id="PTHR39210:SF1">
    <property type="entry name" value="HEPARIN-SULFATE LYASE"/>
    <property type="match status" value="1"/>
</dbReference>
<keyword evidence="4" id="KW-0456">Lyase</keyword>
<dbReference type="EMBL" id="CP019697">
    <property type="protein sequence ID" value="AQS50880.1"/>
    <property type="molecule type" value="Genomic_DNA"/>
</dbReference>
<dbReference type="SUPFAM" id="SSF48230">
    <property type="entry name" value="Chondroitin AC/alginate lyase"/>
    <property type="match status" value="1"/>
</dbReference>
<organism evidence="7 8">
    <name type="scientific">Paenalcaligenes hominis</name>
    <dbReference type="NCBI Taxonomy" id="643674"/>
    <lineage>
        <taxon>Bacteria</taxon>
        <taxon>Pseudomonadati</taxon>
        <taxon>Pseudomonadota</taxon>
        <taxon>Betaproteobacteria</taxon>
        <taxon>Burkholderiales</taxon>
        <taxon>Alcaligenaceae</taxon>
        <taxon>Paenalcaligenes</taxon>
    </lineage>
</organism>
<dbReference type="Proteomes" id="UP000189369">
    <property type="component" value="Chromosome"/>
</dbReference>
<dbReference type="Pfam" id="PF16889">
    <property type="entry name" value="Hepar_II_III_N"/>
    <property type="match status" value="1"/>
</dbReference>
<evidence type="ECO:0000256" key="3">
    <source>
        <dbReference type="ARBA" id="ARBA00022764"/>
    </source>
</evidence>
<evidence type="ECO:0000313" key="7">
    <source>
        <dbReference type="EMBL" id="AQS50880.1"/>
    </source>
</evidence>
<evidence type="ECO:0000256" key="1">
    <source>
        <dbReference type="ARBA" id="ARBA00004418"/>
    </source>
</evidence>
<evidence type="ECO:0000259" key="5">
    <source>
        <dbReference type="Pfam" id="PF07940"/>
    </source>
</evidence>
<feature type="domain" description="Heparin-sulfate lyase N-terminal" evidence="6">
    <location>
        <begin position="22"/>
        <end position="263"/>
    </location>
</feature>
<dbReference type="InterPro" id="IPR008929">
    <property type="entry name" value="Chondroitin_lyas"/>
</dbReference>
<dbReference type="GO" id="GO:0042597">
    <property type="term" value="C:periplasmic space"/>
    <property type="evidence" value="ECO:0007669"/>
    <property type="project" value="UniProtKB-SubCell"/>
</dbReference>
<evidence type="ECO:0000256" key="4">
    <source>
        <dbReference type="ARBA" id="ARBA00023239"/>
    </source>
</evidence>
<dbReference type="STRING" id="643674.PAEH1_03600"/>
<proteinExistence type="predicted"/>
<evidence type="ECO:0000259" key="6">
    <source>
        <dbReference type="Pfam" id="PF16889"/>
    </source>
</evidence>
<dbReference type="GO" id="GO:0016829">
    <property type="term" value="F:lyase activity"/>
    <property type="evidence" value="ECO:0007669"/>
    <property type="project" value="UniProtKB-KW"/>
</dbReference>
<keyword evidence="2" id="KW-0732">Signal</keyword>
<dbReference type="Pfam" id="PF07940">
    <property type="entry name" value="Hepar_II_III_C"/>
    <property type="match status" value="1"/>
</dbReference>
<dbReference type="InterPro" id="IPR031680">
    <property type="entry name" value="Hepar_II_III_N"/>
</dbReference>
<comment type="subcellular location">
    <subcellularLocation>
        <location evidence="1">Periplasm</location>
    </subcellularLocation>
</comment>